<gene>
    <name evidence="2" type="ordered locus">PAS_chr2-1_0405</name>
</gene>
<accession>C4R0K2</accession>
<dbReference type="EMBL" id="FN392320">
    <property type="protein sequence ID" value="CAY69026.1"/>
    <property type="molecule type" value="Genomic_DNA"/>
</dbReference>
<dbReference type="RefSeq" id="XP_002491306.1">
    <property type="nucleotide sequence ID" value="XM_002491261.1"/>
</dbReference>
<dbReference type="KEGG" id="ppa:PAS_chr2-1_0405"/>
<evidence type="ECO:0000313" key="3">
    <source>
        <dbReference type="Proteomes" id="UP000000314"/>
    </source>
</evidence>
<dbReference type="InParanoid" id="C4R0K2"/>
<organism evidence="2 3">
    <name type="scientific">Komagataella phaffii (strain GS115 / ATCC 20864)</name>
    <name type="common">Yeast</name>
    <name type="synonym">Pichia pastoris</name>
    <dbReference type="NCBI Taxonomy" id="644223"/>
    <lineage>
        <taxon>Eukaryota</taxon>
        <taxon>Fungi</taxon>
        <taxon>Dikarya</taxon>
        <taxon>Ascomycota</taxon>
        <taxon>Saccharomycotina</taxon>
        <taxon>Pichiomycetes</taxon>
        <taxon>Pichiales</taxon>
        <taxon>Pichiaceae</taxon>
        <taxon>Komagataella</taxon>
    </lineage>
</organism>
<evidence type="ECO:0000313" key="2">
    <source>
        <dbReference type="EMBL" id="CAY69026.1"/>
    </source>
</evidence>
<sequence length="320" mass="37421">MTWRSALFSSTIILLFEGLLYKSDEANRNKLVDYFRESPLEDIEIRLSISLNPEQLKLPDLAESSQIQTNYELNRINQGLICQYKVDYYSFSPDCYFQMDLIISDNDAISIYENEPIIDLYHQLQSIRENDLPFFVSQAALYHLLESELESLAANHYTRKFTGKKYVTIPNEPIDLETVCVNDTSVIRRLSKVTVLNSTICENRSVDSFLSTVTPNNLKFQVDKAIRLKFLQQMMSFYGMLLQINQGENKYKEKHNLFRNVLQRRKEAVELFNSNHWDEALTLLNQLSIDNLPATNYTDSGWWLRSGLYGLILMWQLIFQ</sequence>
<dbReference type="HOGENOM" id="CLU_869083_0_0_1"/>
<dbReference type="OrthoDB" id="4092725at2759"/>
<evidence type="ECO:0000256" key="1">
    <source>
        <dbReference type="SAM" id="SignalP"/>
    </source>
</evidence>
<name>C4R0K2_KOMPG</name>
<dbReference type="Proteomes" id="UP000000314">
    <property type="component" value="Chromosome 2"/>
</dbReference>
<dbReference type="SMR" id="C4R0K2"/>
<feature type="chain" id="PRO_5009950841" evidence="1">
    <location>
        <begin position="27"/>
        <end position="320"/>
    </location>
</feature>
<proteinExistence type="predicted"/>
<keyword evidence="3" id="KW-1185">Reference proteome</keyword>
<dbReference type="GeneID" id="8198873"/>
<dbReference type="AlphaFoldDB" id="C4R0K2"/>
<dbReference type="STRING" id="644223.C4R0K2"/>
<keyword evidence="1" id="KW-0732">Signal</keyword>
<feature type="signal peptide" evidence="1">
    <location>
        <begin position="1"/>
        <end position="26"/>
    </location>
</feature>
<reference evidence="2 3" key="1">
    <citation type="journal article" date="2009" name="Nat. Biotechnol.">
        <title>Genome sequence of the recombinant protein production host Pichia pastoris.</title>
        <authorList>
            <person name="De Schutter K."/>
            <person name="Lin Y.C."/>
            <person name="Tiels P."/>
            <person name="Van Hecke A."/>
            <person name="Glinka S."/>
            <person name="Weber-Lehmann J."/>
            <person name="Rouze P."/>
            <person name="Van de Peer Y."/>
            <person name="Callewaert N."/>
        </authorList>
    </citation>
    <scope>NUCLEOTIDE SEQUENCE [LARGE SCALE GENOMIC DNA]</scope>
    <source>
        <strain evidence="3">GS115 / ATCC 20864</strain>
    </source>
</reference>
<protein>
    <submittedName>
        <fullName evidence="2">Uncharacterized protein</fullName>
    </submittedName>
</protein>